<name>A0A0R1VZC6_9LACO</name>
<evidence type="ECO:0000256" key="1">
    <source>
        <dbReference type="ARBA" id="ARBA00007090"/>
    </source>
</evidence>
<evidence type="ECO:0000259" key="16">
    <source>
        <dbReference type="Pfam" id="PF00912"/>
    </source>
</evidence>
<evidence type="ECO:0000256" key="13">
    <source>
        <dbReference type="ARBA" id="ARBA00049902"/>
    </source>
</evidence>
<dbReference type="GO" id="GO:0008360">
    <property type="term" value="P:regulation of cell shape"/>
    <property type="evidence" value="ECO:0007669"/>
    <property type="project" value="UniProtKB-KW"/>
</dbReference>
<comment type="caution">
    <text evidence="17">The sequence shown here is derived from an EMBL/GenBank/DDBJ whole genome shotgun (WGS) entry which is preliminary data.</text>
</comment>
<gene>
    <name evidence="17" type="ORF">FC15_GL001276</name>
</gene>
<dbReference type="STRING" id="1423735.FC15_GL001276"/>
<evidence type="ECO:0000259" key="15">
    <source>
        <dbReference type="Pfam" id="PF00905"/>
    </source>
</evidence>
<dbReference type="AlphaFoldDB" id="A0A0R1VZC6"/>
<keyword evidence="18" id="KW-1185">Reference proteome</keyword>
<dbReference type="Gene3D" id="1.10.3810.10">
    <property type="entry name" value="Biosynthetic peptidoglycan transglycosylase-like"/>
    <property type="match status" value="1"/>
</dbReference>
<evidence type="ECO:0000256" key="9">
    <source>
        <dbReference type="ARBA" id="ARBA00022984"/>
    </source>
</evidence>
<protein>
    <submittedName>
        <fullName evidence="17">Pbp1A protein</fullName>
    </submittedName>
</protein>
<evidence type="ECO:0000256" key="14">
    <source>
        <dbReference type="SAM" id="MobiDB-lite"/>
    </source>
</evidence>
<dbReference type="SUPFAM" id="SSF53955">
    <property type="entry name" value="Lysozyme-like"/>
    <property type="match status" value="1"/>
</dbReference>
<keyword evidence="10" id="KW-0511">Multifunctional enzyme</keyword>
<dbReference type="GO" id="GO:0071555">
    <property type="term" value="P:cell wall organization"/>
    <property type="evidence" value="ECO:0007669"/>
    <property type="project" value="UniProtKB-KW"/>
</dbReference>
<dbReference type="PANTHER" id="PTHR32282">
    <property type="entry name" value="BINDING PROTEIN TRANSPEPTIDASE, PUTATIVE-RELATED"/>
    <property type="match status" value="1"/>
</dbReference>
<evidence type="ECO:0000256" key="12">
    <source>
        <dbReference type="ARBA" id="ARBA00034000"/>
    </source>
</evidence>
<feature type="region of interest" description="Disordered" evidence="14">
    <location>
        <begin position="686"/>
        <end position="766"/>
    </location>
</feature>
<sequence length="766" mass="83699">MIIMSQNNMTRESRMAQQRKQSKTAASSSKSGRSKRSKKGPKRRKPIWRLIFKWLMIAIVAALAFGIGLFAYYVKDTPELKESKLVSGGATVFLASDGTQITRLGENRTNLTGPEIPQQLKDAVVSIEDRRFYTEPFGIDPIRIASATVYNLTHRDSNPQGGSTLTQQLIKLAYFSTAKSDQTLRRKAQEAWLAIQTERKYSKEQILEYYINMVFMANNVYGMGTASRYYYGKSPKDLTLAQTALIAGIPNAPSNYDPYAHPDLAKKRRDIVINAMLRNEKISATDAQTAINTPIADGLKPKSTQTASADNALLADGYIQEAIKAVKKKGYNPYQDNLTVKTTLDLSAQKKAYNLVNGTDVTFPDDKIQTGITIVEPGSGKVVVMVGNRKVGNVQMALNHATQTTRSNGSTMKPIMDYGPAIEYLNWSTDHKLDDSKYIYPGTNIQLYDWDHQYHGLMTMRNALTQSRNVPAIRTLEEVGLNRASQFAQRLGITIPANAGLSAGIGSDVSSLQVAAAFSAFANGGTYYKPQYITQIITPDNIKHDYDQETGSQAMKSSTAYMITDILKDVISSGTGTRAQIAGLYQAGKTGTTDYSDEELAKNPMLSGTAKDSWFAGYTKHYAIAIWLGYDKSSEQGVSGTSQSIPARLYRYLMSDLSENVSNTDWTMPSSVVRSGNELYIRGYQPEDEDEDESSSSSASTSSSSSVSRSSSSESSLTESSSLSSSSSESSSSSQIESSSSSSGEPVKSSSSSSSSFTEVMPPTSR</sequence>
<keyword evidence="9" id="KW-0573">Peptidoglycan synthesis</keyword>
<feature type="region of interest" description="Disordered" evidence="14">
    <location>
        <begin position="1"/>
        <end position="42"/>
    </location>
</feature>
<dbReference type="GO" id="GO:0006508">
    <property type="term" value="P:proteolysis"/>
    <property type="evidence" value="ECO:0007669"/>
    <property type="project" value="UniProtKB-KW"/>
</dbReference>
<evidence type="ECO:0000256" key="7">
    <source>
        <dbReference type="ARBA" id="ARBA00022801"/>
    </source>
</evidence>
<keyword evidence="8" id="KW-0133">Cell shape</keyword>
<evidence type="ECO:0000256" key="10">
    <source>
        <dbReference type="ARBA" id="ARBA00023268"/>
    </source>
</evidence>
<dbReference type="EMBL" id="AZFX01000036">
    <property type="protein sequence ID" value="KRM10671.1"/>
    <property type="molecule type" value="Genomic_DNA"/>
</dbReference>
<keyword evidence="3" id="KW-0121">Carboxypeptidase</keyword>
<dbReference type="Proteomes" id="UP000051315">
    <property type="component" value="Unassembled WGS sequence"/>
</dbReference>
<dbReference type="PATRIC" id="fig|1423735.3.peg.1322"/>
<dbReference type="FunFam" id="1.10.3810.10:FF:000001">
    <property type="entry name" value="Penicillin-binding protein 1A"/>
    <property type="match status" value="1"/>
</dbReference>
<feature type="compositionally biased region" description="Low complexity" evidence="14">
    <location>
        <begin position="695"/>
        <end position="756"/>
    </location>
</feature>
<comment type="similarity">
    <text evidence="2">In the N-terminal section; belongs to the glycosyltransferase 51 family.</text>
</comment>
<feature type="compositionally biased region" description="Basic residues" evidence="14">
    <location>
        <begin position="32"/>
        <end position="42"/>
    </location>
</feature>
<organism evidence="17 18">
    <name type="scientific">Lapidilactobacillus concavus DSM 17758</name>
    <dbReference type="NCBI Taxonomy" id="1423735"/>
    <lineage>
        <taxon>Bacteria</taxon>
        <taxon>Bacillati</taxon>
        <taxon>Bacillota</taxon>
        <taxon>Bacilli</taxon>
        <taxon>Lactobacillales</taxon>
        <taxon>Lactobacillaceae</taxon>
        <taxon>Lapidilactobacillus</taxon>
    </lineage>
</organism>
<feature type="compositionally biased region" description="Polar residues" evidence="14">
    <location>
        <begin position="1"/>
        <end position="10"/>
    </location>
</feature>
<dbReference type="GO" id="GO:0009252">
    <property type="term" value="P:peptidoglycan biosynthetic process"/>
    <property type="evidence" value="ECO:0007669"/>
    <property type="project" value="UniProtKB-KW"/>
</dbReference>
<keyword evidence="11" id="KW-0961">Cell wall biogenesis/degradation</keyword>
<dbReference type="SUPFAM" id="SSF56601">
    <property type="entry name" value="beta-lactamase/transpeptidase-like"/>
    <property type="match status" value="1"/>
</dbReference>
<evidence type="ECO:0000256" key="5">
    <source>
        <dbReference type="ARBA" id="ARBA00022676"/>
    </source>
</evidence>
<comment type="catalytic activity">
    <reaction evidence="13">
        <text>[GlcNAc-(1-&gt;4)-Mur2Ac(oyl-L-Ala-gamma-D-Glu-L-Lys-D-Ala-D-Ala)](n)-di-trans,octa-cis-undecaprenyl diphosphate + beta-D-GlcNAc-(1-&gt;4)-Mur2Ac(oyl-L-Ala-gamma-D-Glu-L-Lys-D-Ala-D-Ala)-di-trans,octa-cis-undecaprenyl diphosphate = [GlcNAc-(1-&gt;4)-Mur2Ac(oyl-L-Ala-gamma-D-Glu-L-Lys-D-Ala-D-Ala)](n+1)-di-trans,octa-cis-undecaprenyl diphosphate + di-trans,octa-cis-undecaprenyl diphosphate + H(+)</text>
        <dbReference type="Rhea" id="RHEA:23708"/>
        <dbReference type="Rhea" id="RHEA-COMP:9602"/>
        <dbReference type="Rhea" id="RHEA-COMP:9603"/>
        <dbReference type="ChEBI" id="CHEBI:15378"/>
        <dbReference type="ChEBI" id="CHEBI:58405"/>
        <dbReference type="ChEBI" id="CHEBI:60033"/>
        <dbReference type="ChEBI" id="CHEBI:78435"/>
        <dbReference type="EC" id="2.4.99.28"/>
    </reaction>
</comment>
<feature type="domain" description="Glycosyl transferase family 51" evidence="16">
    <location>
        <begin position="98"/>
        <end position="276"/>
    </location>
</feature>
<dbReference type="InterPro" id="IPR023346">
    <property type="entry name" value="Lysozyme-like_dom_sf"/>
</dbReference>
<dbReference type="InterPro" id="IPR036950">
    <property type="entry name" value="PBP_transglycosylase"/>
</dbReference>
<dbReference type="Pfam" id="PF00912">
    <property type="entry name" value="Transgly"/>
    <property type="match status" value="1"/>
</dbReference>
<dbReference type="InterPro" id="IPR001460">
    <property type="entry name" value="PCN-bd_Tpept"/>
</dbReference>
<accession>A0A0R1VZC6</accession>
<dbReference type="NCBIfam" id="TIGR02074">
    <property type="entry name" value="PBP_1a_fam"/>
    <property type="match status" value="1"/>
</dbReference>
<evidence type="ECO:0000256" key="6">
    <source>
        <dbReference type="ARBA" id="ARBA00022679"/>
    </source>
</evidence>
<dbReference type="PANTHER" id="PTHR32282:SF29">
    <property type="entry name" value="PENICILLIN-BINDING PROTEIN 1A"/>
    <property type="match status" value="1"/>
</dbReference>
<evidence type="ECO:0000256" key="4">
    <source>
        <dbReference type="ARBA" id="ARBA00022670"/>
    </source>
</evidence>
<evidence type="ECO:0000313" key="18">
    <source>
        <dbReference type="Proteomes" id="UP000051315"/>
    </source>
</evidence>
<dbReference type="GO" id="GO:0030288">
    <property type="term" value="C:outer membrane-bounded periplasmic space"/>
    <property type="evidence" value="ECO:0007669"/>
    <property type="project" value="TreeGrafter"/>
</dbReference>
<dbReference type="InterPro" id="IPR001264">
    <property type="entry name" value="Glyco_trans_51"/>
</dbReference>
<dbReference type="InterPro" id="IPR012338">
    <property type="entry name" value="Beta-lactam/transpept-like"/>
</dbReference>
<keyword evidence="4" id="KW-0645">Protease</keyword>
<evidence type="ECO:0000313" key="17">
    <source>
        <dbReference type="EMBL" id="KRM10671.1"/>
    </source>
</evidence>
<keyword evidence="7" id="KW-0378">Hydrolase</keyword>
<keyword evidence="5" id="KW-0328">Glycosyltransferase</keyword>
<reference evidence="17 18" key="1">
    <citation type="journal article" date="2015" name="Genome Announc.">
        <title>Expanding the biotechnology potential of lactobacilli through comparative genomics of 213 strains and associated genera.</title>
        <authorList>
            <person name="Sun Z."/>
            <person name="Harris H.M."/>
            <person name="McCann A."/>
            <person name="Guo C."/>
            <person name="Argimon S."/>
            <person name="Zhang W."/>
            <person name="Yang X."/>
            <person name="Jeffery I.B."/>
            <person name="Cooney J.C."/>
            <person name="Kagawa T.F."/>
            <person name="Liu W."/>
            <person name="Song Y."/>
            <person name="Salvetti E."/>
            <person name="Wrobel A."/>
            <person name="Rasinkangas P."/>
            <person name="Parkhill J."/>
            <person name="Rea M.C."/>
            <person name="O'Sullivan O."/>
            <person name="Ritari J."/>
            <person name="Douillard F.P."/>
            <person name="Paul Ross R."/>
            <person name="Yang R."/>
            <person name="Briner A.E."/>
            <person name="Felis G.E."/>
            <person name="de Vos W.M."/>
            <person name="Barrangou R."/>
            <person name="Klaenhammer T.R."/>
            <person name="Caufield P.W."/>
            <person name="Cui Y."/>
            <person name="Zhang H."/>
            <person name="O'Toole P.W."/>
        </authorList>
    </citation>
    <scope>NUCLEOTIDE SEQUENCE [LARGE SCALE GENOMIC DNA]</scope>
    <source>
        <strain evidence="17 18">DSM 17758</strain>
    </source>
</reference>
<evidence type="ECO:0000256" key="2">
    <source>
        <dbReference type="ARBA" id="ARBA00007739"/>
    </source>
</evidence>
<dbReference type="GO" id="GO:0009002">
    <property type="term" value="F:serine-type D-Ala-D-Ala carboxypeptidase activity"/>
    <property type="evidence" value="ECO:0007669"/>
    <property type="project" value="UniProtKB-EC"/>
</dbReference>
<evidence type="ECO:0000256" key="8">
    <source>
        <dbReference type="ARBA" id="ARBA00022960"/>
    </source>
</evidence>
<evidence type="ECO:0000256" key="3">
    <source>
        <dbReference type="ARBA" id="ARBA00022645"/>
    </source>
</evidence>
<proteinExistence type="inferred from homology"/>
<feature type="domain" description="Penicillin-binding protein transpeptidase" evidence="15">
    <location>
        <begin position="371"/>
        <end position="626"/>
    </location>
</feature>
<dbReference type="InterPro" id="IPR050396">
    <property type="entry name" value="Glycosyltr_51/Transpeptidase"/>
</dbReference>
<comment type="similarity">
    <text evidence="1">In the C-terminal section; belongs to the transpeptidase family.</text>
</comment>
<evidence type="ECO:0000256" key="11">
    <source>
        <dbReference type="ARBA" id="ARBA00023316"/>
    </source>
</evidence>
<keyword evidence="6" id="KW-0808">Transferase</keyword>
<comment type="catalytic activity">
    <reaction evidence="12">
        <text>Preferential cleavage: (Ac)2-L-Lys-D-Ala-|-D-Ala. Also transpeptidation of peptidyl-alanyl moieties that are N-acyl substituents of D-alanine.</text>
        <dbReference type="EC" id="3.4.16.4"/>
    </reaction>
</comment>
<dbReference type="Gene3D" id="3.40.710.10">
    <property type="entry name" value="DD-peptidase/beta-lactamase superfamily"/>
    <property type="match status" value="1"/>
</dbReference>
<dbReference type="GO" id="GO:0008658">
    <property type="term" value="F:penicillin binding"/>
    <property type="evidence" value="ECO:0007669"/>
    <property type="project" value="InterPro"/>
</dbReference>
<dbReference type="GO" id="GO:0008955">
    <property type="term" value="F:peptidoglycan glycosyltransferase activity"/>
    <property type="evidence" value="ECO:0007669"/>
    <property type="project" value="UniProtKB-EC"/>
</dbReference>
<dbReference type="Pfam" id="PF00905">
    <property type="entry name" value="Transpeptidase"/>
    <property type="match status" value="1"/>
</dbReference>